<dbReference type="InterPro" id="IPR042421">
    <property type="entry name" value="C3orf33-like"/>
</dbReference>
<dbReference type="GO" id="GO:0005615">
    <property type="term" value="C:extracellular space"/>
    <property type="evidence" value="ECO:0007669"/>
    <property type="project" value="TreeGrafter"/>
</dbReference>
<accession>A0AAY5L422</accession>
<dbReference type="PANTHER" id="PTHR28434:SF1">
    <property type="entry name" value="PROTEIN C3ORF33"/>
    <property type="match status" value="1"/>
</dbReference>
<dbReference type="Gene3D" id="2.40.50.90">
    <property type="match status" value="1"/>
</dbReference>
<reference evidence="1 2" key="1">
    <citation type="submission" date="2020-02" db="EMBL/GenBank/DDBJ databases">
        <title>Esox lucius (northern pike) genome, fEsoLuc1, primary haplotype.</title>
        <authorList>
            <person name="Myers G."/>
            <person name="Karagic N."/>
            <person name="Meyer A."/>
            <person name="Pippel M."/>
            <person name="Reichard M."/>
            <person name="Winkler S."/>
            <person name="Tracey A."/>
            <person name="Sims Y."/>
            <person name="Howe K."/>
            <person name="Rhie A."/>
            <person name="Formenti G."/>
            <person name="Durbin R."/>
            <person name="Fedrigo O."/>
            <person name="Jarvis E.D."/>
        </authorList>
    </citation>
    <scope>NUCLEOTIDE SEQUENCE [LARGE SCALE GENOMIC DNA]</scope>
</reference>
<dbReference type="SUPFAM" id="SSF50199">
    <property type="entry name" value="Staphylococcal nuclease"/>
    <property type="match status" value="1"/>
</dbReference>
<dbReference type="AlphaFoldDB" id="A0AAY5L422"/>
<evidence type="ECO:0000313" key="1">
    <source>
        <dbReference type="Ensembl" id="ENSELUP00000095874.1"/>
    </source>
</evidence>
<reference evidence="1" key="3">
    <citation type="submission" date="2025-09" db="UniProtKB">
        <authorList>
            <consortium name="Ensembl"/>
        </authorList>
    </citation>
    <scope>IDENTIFICATION</scope>
</reference>
<keyword evidence="2" id="KW-1185">Reference proteome</keyword>
<protein>
    <submittedName>
        <fullName evidence="1">Chromosome 3 open reading frame 33</fullName>
    </submittedName>
</protein>
<dbReference type="Ensembl" id="ENSELUT00000109353.1">
    <property type="protein sequence ID" value="ENSELUP00000095874.1"/>
    <property type="gene ID" value="ENSELUG00000038706.1"/>
</dbReference>
<evidence type="ECO:0000313" key="2">
    <source>
        <dbReference type="Proteomes" id="UP000265140"/>
    </source>
</evidence>
<name>A0AAY5L422_ESOLU</name>
<dbReference type="InterPro" id="IPR035437">
    <property type="entry name" value="SNase_OB-fold_sf"/>
</dbReference>
<reference evidence="1" key="2">
    <citation type="submission" date="2025-08" db="UniProtKB">
        <authorList>
            <consortium name="Ensembl"/>
        </authorList>
    </citation>
    <scope>IDENTIFICATION</scope>
</reference>
<sequence length="197" mass="22458">MRPRPCQLTRFGAASEVPALFIEKNVVLRGRVHAVAENGLEVEHIPIYVPLLSRMLDKRNGGVSPMAVRLAGVELTPEGKAWLELHLSPAQMVWLKLVSREDETLHCLVSVSRGPVRSLCVNEEVLRLGLARTVPVFGLQYDSRLYLQLHQRLLRAQVKAEQKGRGMWKEDSLWERTKLAIRENALVRLIWGIFKRL</sequence>
<organism evidence="1 2">
    <name type="scientific">Esox lucius</name>
    <name type="common">Northern pike</name>
    <dbReference type="NCBI Taxonomy" id="8010"/>
    <lineage>
        <taxon>Eukaryota</taxon>
        <taxon>Metazoa</taxon>
        <taxon>Chordata</taxon>
        <taxon>Craniata</taxon>
        <taxon>Vertebrata</taxon>
        <taxon>Euteleostomi</taxon>
        <taxon>Actinopterygii</taxon>
        <taxon>Neopterygii</taxon>
        <taxon>Teleostei</taxon>
        <taxon>Protacanthopterygii</taxon>
        <taxon>Esociformes</taxon>
        <taxon>Esocidae</taxon>
        <taxon>Esox</taxon>
    </lineage>
</organism>
<dbReference type="PANTHER" id="PTHR28434">
    <property type="entry name" value="PROTEIN C3ORF33"/>
    <property type="match status" value="1"/>
</dbReference>
<dbReference type="Proteomes" id="UP000265140">
    <property type="component" value="Chromosome 1"/>
</dbReference>
<dbReference type="GeneTree" id="ENSGT00390000004493"/>
<proteinExistence type="predicted"/>